<evidence type="ECO:0000256" key="3">
    <source>
        <dbReference type="ARBA" id="ARBA00023295"/>
    </source>
</evidence>
<keyword evidence="3" id="KW-0326">Glycosidase</keyword>
<dbReference type="Pfam" id="PF01183">
    <property type="entry name" value="Glyco_hydro_25"/>
    <property type="match status" value="1"/>
</dbReference>
<dbReference type="SMART" id="SM00641">
    <property type="entry name" value="Glyco_25"/>
    <property type="match status" value="1"/>
</dbReference>
<comment type="similarity">
    <text evidence="1">Belongs to the glycosyl hydrolase 25 family.</text>
</comment>
<dbReference type="GO" id="GO:0016052">
    <property type="term" value="P:carbohydrate catabolic process"/>
    <property type="evidence" value="ECO:0007669"/>
    <property type="project" value="TreeGrafter"/>
</dbReference>
<evidence type="ECO:0008006" key="7">
    <source>
        <dbReference type="Google" id="ProtNLM"/>
    </source>
</evidence>
<dbReference type="GO" id="GO:0003796">
    <property type="term" value="F:lysozyme activity"/>
    <property type="evidence" value="ECO:0007669"/>
    <property type="project" value="InterPro"/>
</dbReference>
<protein>
    <recommendedName>
        <fullName evidence="7">Lysozyme</fullName>
    </recommendedName>
</protein>
<dbReference type="PROSITE" id="PS51904">
    <property type="entry name" value="GLYCOSYL_HYDROL_F25_2"/>
    <property type="match status" value="1"/>
</dbReference>
<dbReference type="GO" id="GO:0016998">
    <property type="term" value="P:cell wall macromolecule catabolic process"/>
    <property type="evidence" value="ECO:0007669"/>
    <property type="project" value="InterPro"/>
</dbReference>
<dbReference type="InterPro" id="IPR017853">
    <property type="entry name" value="GH"/>
</dbReference>
<evidence type="ECO:0000256" key="4">
    <source>
        <dbReference type="SAM" id="MobiDB-lite"/>
    </source>
</evidence>
<proteinExistence type="inferred from homology"/>
<sequence>MTLFGIDISNNNGPDIDMAQVKAEGFDFVFAKVTEGDYFVDSTWPVYRDAARAEGLLVAGYHYLRGDCDINAQADLFTSHLGDGVAAMVDFEANSGDISTFWAFVNAVNARGHQIQLSYIPRWYWQQIGCPDLTAAPGLIQSSYVTGTGYAAELYPGDDTDFWNGFGGRNPDLLQFTDKADVAGHAVDANAFRGTHAELAALLGCHDFPSPTTPGDHPMALTDDQWTDLYTKVCDIWDQLRGPNAQGWPQLGQNALGQNRTPVDALAHLLGTDTPTPTPVTPASGIPVASTTDAKAA</sequence>
<comment type="caution">
    <text evidence="5">The sequence shown here is derived from an EMBL/GenBank/DDBJ whole genome shotgun (WGS) entry which is preliminary data.</text>
</comment>
<accession>A0A164H1C1</accession>
<feature type="region of interest" description="Disordered" evidence="4">
    <location>
        <begin position="273"/>
        <end position="297"/>
    </location>
</feature>
<dbReference type="PANTHER" id="PTHR34135">
    <property type="entry name" value="LYSOZYME"/>
    <property type="match status" value="1"/>
</dbReference>
<dbReference type="SUPFAM" id="SSF51445">
    <property type="entry name" value="(Trans)glycosidases"/>
    <property type="match status" value="1"/>
</dbReference>
<dbReference type="CDD" id="cd00599">
    <property type="entry name" value="GH25_muramidase"/>
    <property type="match status" value="1"/>
</dbReference>
<keyword evidence="6" id="KW-1185">Reference proteome</keyword>
<evidence type="ECO:0000256" key="2">
    <source>
        <dbReference type="ARBA" id="ARBA00022801"/>
    </source>
</evidence>
<gene>
    <name evidence="5" type="ORF">AWN90_09260</name>
</gene>
<dbReference type="EMBL" id="LWGR01000021">
    <property type="protein sequence ID" value="KZM68119.1"/>
    <property type="molecule type" value="Genomic_DNA"/>
</dbReference>
<evidence type="ECO:0000313" key="5">
    <source>
        <dbReference type="EMBL" id="KZM68119.1"/>
    </source>
</evidence>
<name>A0A164H1C1_9NOCA</name>
<dbReference type="RefSeq" id="WP_067579444.1">
    <property type="nucleotide sequence ID" value="NZ_JABMCZ010000002.1"/>
</dbReference>
<keyword evidence="2" id="KW-0378">Hydrolase</keyword>
<dbReference type="InterPro" id="IPR018077">
    <property type="entry name" value="Glyco_hydro_fam25_subgr"/>
</dbReference>
<evidence type="ECO:0000313" key="6">
    <source>
        <dbReference type="Proteomes" id="UP000076512"/>
    </source>
</evidence>
<dbReference type="Proteomes" id="UP000076512">
    <property type="component" value="Unassembled WGS sequence"/>
</dbReference>
<dbReference type="AlphaFoldDB" id="A0A164H1C1"/>
<reference evidence="5 6" key="1">
    <citation type="submission" date="2016-04" db="EMBL/GenBank/DDBJ databases">
        <authorList>
            <person name="Evans L.H."/>
            <person name="Alamgir A."/>
            <person name="Owens N."/>
            <person name="Weber N.D."/>
            <person name="Virtaneva K."/>
            <person name="Barbian K."/>
            <person name="Babar A."/>
            <person name="Rosenke K."/>
        </authorList>
    </citation>
    <scope>NUCLEOTIDE SEQUENCE [LARGE SCALE GENOMIC DNA]</scope>
    <source>
        <strain evidence="5 6">IFM 0406</strain>
    </source>
</reference>
<dbReference type="PANTHER" id="PTHR34135:SF2">
    <property type="entry name" value="LYSOZYME"/>
    <property type="match status" value="1"/>
</dbReference>
<dbReference type="Gene3D" id="3.20.20.80">
    <property type="entry name" value="Glycosidases"/>
    <property type="match status" value="1"/>
</dbReference>
<dbReference type="GO" id="GO:0009253">
    <property type="term" value="P:peptidoglycan catabolic process"/>
    <property type="evidence" value="ECO:0007669"/>
    <property type="project" value="InterPro"/>
</dbReference>
<evidence type="ECO:0000256" key="1">
    <source>
        <dbReference type="ARBA" id="ARBA00010646"/>
    </source>
</evidence>
<dbReference type="STRING" id="455432.AWN90_09260"/>
<organism evidence="5 6">
    <name type="scientific">Nocardia terpenica</name>
    <dbReference type="NCBI Taxonomy" id="455432"/>
    <lineage>
        <taxon>Bacteria</taxon>
        <taxon>Bacillati</taxon>
        <taxon>Actinomycetota</taxon>
        <taxon>Actinomycetes</taxon>
        <taxon>Mycobacteriales</taxon>
        <taxon>Nocardiaceae</taxon>
        <taxon>Nocardia</taxon>
    </lineage>
</organism>
<dbReference type="InterPro" id="IPR002053">
    <property type="entry name" value="Glyco_hydro_25"/>
</dbReference>